<evidence type="ECO:0000256" key="3">
    <source>
        <dbReference type="ARBA" id="ARBA00022448"/>
    </source>
</evidence>
<name>A0A4Y7PZ32_9AGAM</name>
<keyword evidence="5" id="KW-0677">Repeat</keyword>
<evidence type="ECO:0000256" key="7">
    <source>
        <dbReference type="ARBA" id="ARBA00023136"/>
    </source>
</evidence>
<dbReference type="SUPFAM" id="SSF103506">
    <property type="entry name" value="Mitochondrial carrier"/>
    <property type="match status" value="1"/>
</dbReference>
<dbReference type="VEuPathDB" id="FungiDB:BD410DRAFT_791495"/>
<dbReference type="GO" id="GO:0016020">
    <property type="term" value="C:membrane"/>
    <property type="evidence" value="ECO:0007669"/>
    <property type="project" value="UniProtKB-SubCell"/>
</dbReference>
<dbReference type="InterPro" id="IPR050391">
    <property type="entry name" value="Mito_Metabolite_Transporter"/>
</dbReference>
<evidence type="ECO:0000256" key="4">
    <source>
        <dbReference type="ARBA" id="ARBA00022692"/>
    </source>
</evidence>
<evidence type="ECO:0000256" key="1">
    <source>
        <dbReference type="ARBA" id="ARBA00004141"/>
    </source>
</evidence>
<organism evidence="10 11">
    <name type="scientific">Rickenella mellea</name>
    <dbReference type="NCBI Taxonomy" id="50990"/>
    <lineage>
        <taxon>Eukaryota</taxon>
        <taxon>Fungi</taxon>
        <taxon>Dikarya</taxon>
        <taxon>Basidiomycota</taxon>
        <taxon>Agaricomycotina</taxon>
        <taxon>Agaricomycetes</taxon>
        <taxon>Hymenochaetales</taxon>
        <taxon>Rickenellaceae</taxon>
        <taxon>Rickenella</taxon>
    </lineage>
</organism>
<dbReference type="AlphaFoldDB" id="A0A4Y7PZ32"/>
<dbReference type="STRING" id="50990.A0A4Y7PZ32"/>
<feature type="repeat" description="Solcar" evidence="8">
    <location>
        <begin position="111"/>
        <end position="204"/>
    </location>
</feature>
<evidence type="ECO:0000256" key="5">
    <source>
        <dbReference type="ARBA" id="ARBA00022737"/>
    </source>
</evidence>
<accession>A0A4Y7PZ32</accession>
<keyword evidence="3 9" id="KW-0813">Transport</keyword>
<dbReference type="Proteomes" id="UP000294933">
    <property type="component" value="Unassembled WGS sequence"/>
</dbReference>
<evidence type="ECO:0000313" key="11">
    <source>
        <dbReference type="Proteomes" id="UP000294933"/>
    </source>
</evidence>
<sequence length="307" mass="33295">MSSQNDSGGARKFALISAGASFSNMVASAVTNPLDVIKVRQQLQTQAPGGTANAFWTHARRMVHTEGAMSLTNGLVPSMWREIVYSGLRLGAYEFFKDSLHSASKGTLRQDGLSLKVISASLAAALGSGIANPTDLVKVRMQAHYPDGSPYRSARHALMSVYREGGGNFKGGLVSMYRGVDATIARGLAFSVSQVVSYDQIKYSIKSRELMQEGTGLHIVASSIAGLICSIASNPVGEFNVVKVRLMNDKNRQIRGISDCVRIILRQEGVMGFYKGFGMCWARLGMHTIITFIVFERFRSLVGITPM</sequence>
<dbReference type="PANTHER" id="PTHR45618">
    <property type="entry name" value="MITOCHONDRIAL DICARBOXYLATE CARRIER-RELATED"/>
    <property type="match status" value="1"/>
</dbReference>
<gene>
    <name evidence="10" type="ORF">BD410DRAFT_791495</name>
</gene>
<feature type="repeat" description="Solcar" evidence="8">
    <location>
        <begin position="213"/>
        <end position="301"/>
    </location>
</feature>
<dbReference type="EMBL" id="ML170192">
    <property type="protein sequence ID" value="TDL19879.1"/>
    <property type="molecule type" value="Genomic_DNA"/>
</dbReference>
<comment type="similarity">
    <text evidence="2 9">Belongs to the mitochondrial carrier (TC 2.A.29) family.</text>
</comment>
<evidence type="ECO:0000256" key="2">
    <source>
        <dbReference type="ARBA" id="ARBA00006375"/>
    </source>
</evidence>
<dbReference type="OrthoDB" id="756301at2759"/>
<dbReference type="InterPro" id="IPR018108">
    <property type="entry name" value="MCP_transmembrane"/>
</dbReference>
<dbReference type="InterPro" id="IPR023395">
    <property type="entry name" value="MCP_dom_sf"/>
</dbReference>
<feature type="repeat" description="Solcar" evidence="8">
    <location>
        <begin position="11"/>
        <end position="99"/>
    </location>
</feature>
<keyword evidence="4 8" id="KW-0812">Transmembrane</keyword>
<keyword evidence="6" id="KW-1133">Transmembrane helix</keyword>
<dbReference type="Pfam" id="PF00153">
    <property type="entry name" value="Mito_carr"/>
    <property type="match status" value="3"/>
</dbReference>
<comment type="subcellular location">
    <subcellularLocation>
        <location evidence="1">Membrane</location>
        <topology evidence="1">Multi-pass membrane protein</topology>
    </subcellularLocation>
</comment>
<dbReference type="PROSITE" id="PS50920">
    <property type="entry name" value="SOLCAR"/>
    <property type="match status" value="3"/>
</dbReference>
<protein>
    <submittedName>
        <fullName evidence="10">Mitochondrial carrier</fullName>
    </submittedName>
</protein>
<dbReference type="Gene3D" id="1.50.40.10">
    <property type="entry name" value="Mitochondrial carrier domain"/>
    <property type="match status" value="1"/>
</dbReference>
<evidence type="ECO:0000256" key="8">
    <source>
        <dbReference type="PROSITE-ProRule" id="PRU00282"/>
    </source>
</evidence>
<keyword evidence="7 8" id="KW-0472">Membrane</keyword>
<evidence type="ECO:0000313" key="10">
    <source>
        <dbReference type="EMBL" id="TDL19879.1"/>
    </source>
</evidence>
<reference evidence="10 11" key="1">
    <citation type="submission" date="2018-06" db="EMBL/GenBank/DDBJ databases">
        <title>A transcriptomic atlas of mushroom development highlights an independent origin of complex multicellularity.</title>
        <authorList>
            <consortium name="DOE Joint Genome Institute"/>
            <person name="Krizsan K."/>
            <person name="Almasi E."/>
            <person name="Merenyi Z."/>
            <person name="Sahu N."/>
            <person name="Viragh M."/>
            <person name="Koszo T."/>
            <person name="Mondo S."/>
            <person name="Kiss B."/>
            <person name="Balint B."/>
            <person name="Kues U."/>
            <person name="Barry K."/>
            <person name="Hegedus J.C."/>
            <person name="Henrissat B."/>
            <person name="Johnson J."/>
            <person name="Lipzen A."/>
            <person name="Ohm R."/>
            <person name="Nagy I."/>
            <person name="Pangilinan J."/>
            <person name="Yan J."/>
            <person name="Xiong Y."/>
            <person name="Grigoriev I.V."/>
            <person name="Hibbett D.S."/>
            <person name="Nagy L.G."/>
        </authorList>
    </citation>
    <scope>NUCLEOTIDE SEQUENCE [LARGE SCALE GENOMIC DNA]</scope>
    <source>
        <strain evidence="10 11">SZMC22713</strain>
    </source>
</reference>
<evidence type="ECO:0000256" key="6">
    <source>
        <dbReference type="ARBA" id="ARBA00022989"/>
    </source>
</evidence>
<proteinExistence type="inferred from homology"/>
<evidence type="ECO:0000256" key="9">
    <source>
        <dbReference type="RuleBase" id="RU000488"/>
    </source>
</evidence>
<keyword evidence="11" id="KW-1185">Reference proteome</keyword>